<dbReference type="Proteomes" id="UP000199546">
    <property type="component" value="Unassembled WGS sequence"/>
</dbReference>
<evidence type="ECO:0000259" key="1">
    <source>
        <dbReference type="PROSITE" id="PS50112"/>
    </source>
</evidence>
<proteinExistence type="predicted"/>
<dbReference type="NCBIfam" id="TIGR00254">
    <property type="entry name" value="GGDEF"/>
    <property type="match status" value="1"/>
</dbReference>
<feature type="domain" description="PAS" evidence="1">
    <location>
        <begin position="2"/>
        <end position="73"/>
    </location>
</feature>
<dbReference type="SUPFAM" id="SSF55073">
    <property type="entry name" value="Nucleotide cyclase"/>
    <property type="match status" value="1"/>
</dbReference>
<keyword evidence="5" id="KW-1185">Reference proteome</keyword>
<organism evidence="4 5">
    <name type="scientific">Geodermatophilus amargosae</name>
    <dbReference type="NCBI Taxonomy" id="1296565"/>
    <lineage>
        <taxon>Bacteria</taxon>
        <taxon>Bacillati</taxon>
        <taxon>Actinomycetota</taxon>
        <taxon>Actinomycetes</taxon>
        <taxon>Geodermatophilales</taxon>
        <taxon>Geodermatophilaceae</taxon>
        <taxon>Geodermatophilus</taxon>
    </lineage>
</organism>
<dbReference type="OrthoDB" id="23692at2"/>
<protein>
    <submittedName>
        <fullName evidence="4">Cyclic di-GMP phosphodiesterase Gmr</fullName>
    </submittedName>
</protein>
<dbReference type="Gene3D" id="3.30.450.20">
    <property type="entry name" value="PAS domain"/>
    <property type="match status" value="1"/>
</dbReference>
<dbReference type="InterPro" id="IPR013767">
    <property type="entry name" value="PAS_fold"/>
</dbReference>
<dbReference type="Gene3D" id="3.30.70.270">
    <property type="match status" value="1"/>
</dbReference>
<dbReference type="InterPro" id="IPR000014">
    <property type="entry name" value="PAS"/>
</dbReference>
<evidence type="ECO:0000313" key="4">
    <source>
        <dbReference type="EMBL" id="SFT91653.1"/>
    </source>
</evidence>
<dbReference type="InterPro" id="IPR000160">
    <property type="entry name" value="GGDEF_dom"/>
</dbReference>
<dbReference type="InterPro" id="IPR000700">
    <property type="entry name" value="PAS-assoc_C"/>
</dbReference>
<sequence length="289" mass="30923">MDGRLAVEFVEGTDALVCVVDGDGRILLANPALQRFTGRTHDQLREHLFVDVYVVPEHRELALDAVSRAVTTGRAHPQEGDWLTADGSRRLISMQNNVLTDPGGRPYAVACVGIDVTDQRRHEAQLSERARTDRLTGIPNRGTFFEELARHLDPAADRVCGVLFCDLDGFKVVNDVHGHAVGDAVLVEVATRLRAMAGPGHVVARLGGDEFVVLCPGCDEPVLAALAAAARERVGAPVPTAAGPVAVGVSIGSAVGRPGESPDEVITRADRAMYGVKTRQHRTSERPPD</sequence>
<dbReference type="PANTHER" id="PTHR44757">
    <property type="entry name" value="DIGUANYLATE CYCLASE DGCP"/>
    <property type="match status" value="1"/>
</dbReference>
<dbReference type="InterPro" id="IPR029787">
    <property type="entry name" value="Nucleotide_cyclase"/>
</dbReference>
<reference evidence="5" key="1">
    <citation type="submission" date="2016-10" db="EMBL/GenBank/DDBJ databases">
        <authorList>
            <person name="Varghese N."/>
            <person name="Submissions S."/>
        </authorList>
    </citation>
    <scope>NUCLEOTIDE SEQUENCE [LARGE SCALE GENOMIC DNA]</scope>
    <source>
        <strain evidence="5">DSM 46136</strain>
    </source>
</reference>
<dbReference type="EMBL" id="FPBA01000016">
    <property type="protein sequence ID" value="SFT91653.1"/>
    <property type="molecule type" value="Genomic_DNA"/>
</dbReference>
<evidence type="ECO:0000259" key="3">
    <source>
        <dbReference type="PROSITE" id="PS50887"/>
    </source>
</evidence>
<dbReference type="Pfam" id="PF00990">
    <property type="entry name" value="GGDEF"/>
    <property type="match status" value="1"/>
</dbReference>
<dbReference type="CDD" id="cd00130">
    <property type="entry name" value="PAS"/>
    <property type="match status" value="1"/>
</dbReference>
<dbReference type="PANTHER" id="PTHR44757:SF2">
    <property type="entry name" value="BIOFILM ARCHITECTURE MAINTENANCE PROTEIN MBAA"/>
    <property type="match status" value="1"/>
</dbReference>
<dbReference type="InterPro" id="IPR035965">
    <property type="entry name" value="PAS-like_dom_sf"/>
</dbReference>
<dbReference type="PROSITE" id="PS50112">
    <property type="entry name" value="PAS"/>
    <property type="match status" value="1"/>
</dbReference>
<name>A0A1I7BWU6_9ACTN</name>
<feature type="domain" description="GGDEF" evidence="3">
    <location>
        <begin position="158"/>
        <end position="289"/>
    </location>
</feature>
<dbReference type="AlphaFoldDB" id="A0A1I7BWU6"/>
<feature type="domain" description="PAC" evidence="2">
    <location>
        <begin position="76"/>
        <end position="128"/>
    </location>
</feature>
<evidence type="ECO:0000259" key="2">
    <source>
        <dbReference type="PROSITE" id="PS50113"/>
    </source>
</evidence>
<dbReference type="STRING" id="1296565.SAMN05660657_03876"/>
<dbReference type="SMART" id="SM00091">
    <property type="entry name" value="PAS"/>
    <property type="match status" value="1"/>
</dbReference>
<dbReference type="Pfam" id="PF00989">
    <property type="entry name" value="PAS"/>
    <property type="match status" value="1"/>
</dbReference>
<gene>
    <name evidence="4" type="ORF">SAMN05660657_03876</name>
</gene>
<dbReference type="RefSeq" id="WP_093581892.1">
    <property type="nucleotide sequence ID" value="NZ_FPBA01000016.1"/>
</dbReference>
<dbReference type="SUPFAM" id="SSF55785">
    <property type="entry name" value="PYP-like sensor domain (PAS domain)"/>
    <property type="match status" value="1"/>
</dbReference>
<dbReference type="PROSITE" id="PS50113">
    <property type="entry name" value="PAC"/>
    <property type="match status" value="1"/>
</dbReference>
<accession>A0A1I7BWU6</accession>
<dbReference type="CDD" id="cd01949">
    <property type="entry name" value="GGDEF"/>
    <property type="match status" value="1"/>
</dbReference>
<dbReference type="InterPro" id="IPR043128">
    <property type="entry name" value="Rev_trsase/Diguanyl_cyclase"/>
</dbReference>
<dbReference type="GO" id="GO:0006355">
    <property type="term" value="P:regulation of DNA-templated transcription"/>
    <property type="evidence" value="ECO:0007669"/>
    <property type="project" value="InterPro"/>
</dbReference>
<dbReference type="NCBIfam" id="TIGR00229">
    <property type="entry name" value="sensory_box"/>
    <property type="match status" value="1"/>
</dbReference>
<evidence type="ECO:0000313" key="5">
    <source>
        <dbReference type="Proteomes" id="UP000199546"/>
    </source>
</evidence>
<dbReference type="InterPro" id="IPR052155">
    <property type="entry name" value="Biofilm_reg_signaling"/>
</dbReference>
<dbReference type="PROSITE" id="PS50887">
    <property type="entry name" value="GGDEF"/>
    <property type="match status" value="1"/>
</dbReference>
<dbReference type="SMART" id="SM00267">
    <property type="entry name" value="GGDEF"/>
    <property type="match status" value="1"/>
</dbReference>